<keyword evidence="1" id="KW-0812">Transmembrane</keyword>
<keyword evidence="1" id="KW-0472">Membrane</keyword>
<comment type="caution">
    <text evidence="2">The sequence shown here is derived from an EMBL/GenBank/DDBJ whole genome shotgun (WGS) entry which is preliminary data.</text>
</comment>
<keyword evidence="1" id="KW-1133">Transmembrane helix</keyword>
<keyword evidence="3" id="KW-1185">Reference proteome</keyword>
<dbReference type="AlphaFoldDB" id="A0A9D4RTW1"/>
<dbReference type="EMBL" id="JAIWYP010000001">
    <property type="protein sequence ID" value="KAH3878580.1"/>
    <property type="molecule type" value="Genomic_DNA"/>
</dbReference>
<evidence type="ECO:0000313" key="2">
    <source>
        <dbReference type="EMBL" id="KAH3878580.1"/>
    </source>
</evidence>
<accession>A0A9D4RTW1</accession>
<name>A0A9D4RTW1_DREPO</name>
<reference evidence="2" key="2">
    <citation type="submission" date="2020-11" db="EMBL/GenBank/DDBJ databases">
        <authorList>
            <person name="McCartney M.A."/>
            <person name="Auch B."/>
            <person name="Kono T."/>
            <person name="Mallez S."/>
            <person name="Becker A."/>
            <person name="Gohl D.M."/>
            <person name="Silverstein K.A.T."/>
            <person name="Koren S."/>
            <person name="Bechman K.B."/>
            <person name="Herman A."/>
            <person name="Abrahante J.E."/>
            <person name="Garbe J."/>
        </authorList>
    </citation>
    <scope>NUCLEOTIDE SEQUENCE</scope>
    <source>
        <strain evidence="2">Duluth1</strain>
        <tissue evidence="2">Whole animal</tissue>
    </source>
</reference>
<protein>
    <submittedName>
        <fullName evidence="2">Uncharacterized protein</fullName>
    </submittedName>
</protein>
<evidence type="ECO:0000313" key="3">
    <source>
        <dbReference type="Proteomes" id="UP000828390"/>
    </source>
</evidence>
<feature type="transmembrane region" description="Helical" evidence="1">
    <location>
        <begin position="75"/>
        <end position="98"/>
    </location>
</feature>
<sequence>MSPKPVLNDVAVLEIISGLNEDSELPFLYIFCKISRYVPRYSVAVPRYTAVCSRRIVTALVSRQLGLVVFRRKKLVIRLANAGGLAGWLAGGLAGGLAE</sequence>
<evidence type="ECO:0000256" key="1">
    <source>
        <dbReference type="SAM" id="Phobius"/>
    </source>
</evidence>
<organism evidence="2 3">
    <name type="scientific">Dreissena polymorpha</name>
    <name type="common">Zebra mussel</name>
    <name type="synonym">Mytilus polymorpha</name>
    <dbReference type="NCBI Taxonomy" id="45954"/>
    <lineage>
        <taxon>Eukaryota</taxon>
        <taxon>Metazoa</taxon>
        <taxon>Spiralia</taxon>
        <taxon>Lophotrochozoa</taxon>
        <taxon>Mollusca</taxon>
        <taxon>Bivalvia</taxon>
        <taxon>Autobranchia</taxon>
        <taxon>Heteroconchia</taxon>
        <taxon>Euheterodonta</taxon>
        <taxon>Imparidentia</taxon>
        <taxon>Neoheterodontei</taxon>
        <taxon>Myida</taxon>
        <taxon>Dreissenoidea</taxon>
        <taxon>Dreissenidae</taxon>
        <taxon>Dreissena</taxon>
    </lineage>
</organism>
<reference evidence="2" key="1">
    <citation type="journal article" date="2019" name="bioRxiv">
        <title>The Genome of the Zebra Mussel, Dreissena polymorpha: A Resource for Invasive Species Research.</title>
        <authorList>
            <person name="McCartney M.A."/>
            <person name="Auch B."/>
            <person name="Kono T."/>
            <person name="Mallez S."/>
            <person name="Zhang Y."/>
            <person name="Obille A."/>
            <person name="Becker A."/>
            <person name="Abrahante J.E."/>
            <person name="Garbe J."/>
            <person name="Badalamenti J.P."/>
            <person name="Herman A."/>
            <person name="Mangelson H."/>
            <person name="Liachko I."/>
            <person name="Sullivan S."/>
            <person name="Sone E.D."/>
            <person name="Koren S."/>
            <person name="Silverstein K.A.T."/>
            <person name="Beckman K.B."/>
            <person name="Gohl D.M."/>
        </authorList>
    </citation>
    <scope>NUCLEOTIDE SEQUENCE</scope>
    <source>
        <strain evidence="2">Duluth1</strain>
        <tissue evidence="2">Whole animal</tissue>
    </source>
</reference>
<dbReference type="Proteomes" id="UP000828390">
    <property type="component" value="Unassembled WGS sequence"/>
</dbReference>
<gene>
    <name evidence="2" type="ORF">DPMN_002477</name>
</gene>
<proteinExistence type="predicted"/>